<evidence type="ECO:0000256" key="2">
    <source>
        <dbReference type="ARBA" id="ARBA00022642"/>
    </source>
</evidence>
<dbReference type="InterPro" id="IPR000868">
    <property type="entry name" value="Isochorismatase-like_dom"/>
</dbReference>
<dbReference type="SUPFAM" id="SSF52499">
    <property type="entry name" value="Isochorismatase-like hydrolases"/>
    <property type="match status" value="1"/>
</dbReference>
<evidence type="ECO:0000256" key="5">
    <source>
        <dbReference type="ARBA" id="ARBA00037900"/>
    </source>
</evidence>
<dbReference type="RefSeq" id="XP_018710810.1">
    <property type="nucleotide sequence ID" value="XM_018858927.1"/>
</dbReference>
<dbReference type="InterPro" id="IPR052347">
    <property type="entry name" value="Isochorismatase_Nicotinamidase"/>
</dbReference>
<dbReference type="PANTHER" id="PTHR11080">
    <property type="entry name" value="PYRAZINAMIDASE/NICOTINAMIDASE"/>
    <property type="match status" value="1"/>
</dbReference>
<dbReference type="GO" id="GO:0000781">
    <property type="term" value="C:chromosome, telomeric region"/>
    <property type="evidence" value="ECO:0007669"/>
    <property type="project" value="GOC"/>
</dbReference>
<comment type="similarity">
    <text evidence="1">Belongs to the isochorismatase family.</text>
</comment>
<comment type="pathway">
    <text evidence="5">Cofactor biosynthesis; nicotinate biosynthesis; nicotinate from nicotinamide: step 1/1.</text>
</comment>
<dbReference type="Proteomes" id="UP000092555">
    <property type="component" value="Unassembled WGS sequence"/>
</dbReference>
<dbReference type="STRING" id="869754.A0A1A0H8S6"/>
<dbReference type="GO" id="GO:0000183">
    <property type="term" value="P:rDNA heterochromatin formation"/>
    <property type="evidence" value="ECO:0007669"/>
    <property type="project" value="EnsemblFungi"/>
</dbReference>
<keyword evidence="10" id="KW-1185">Reference proteome</keyword>
<dbReference type="AlphaFoldDB" id="A0A1A0H8S6"/>
<keyword evidence="4 9" id="KW-0378">Hydrolase</keyword>
<name>A0A1A0H8S6_9ASCO</name>
<feature type="domain" description="Isochorismatase-like" evidence="8">
    <location>
        <begin position="4"/>
        <end position="209"/>
    </location>
</feature>
<protein>
    <recommendedName>
        <fullName evidence="6">nicotinamidase</fullName>
        <ecNumber evidence="6">3.5.1.19</ecNumber>
    </recommendedName>
    <alternativeName>
        <fullName evidence="7">Nicotinamide deamidase</fullName>
    </alternativeName>
</protein>
<evidence type="ECO:0000259" key="8">
    <source>
        <dbReference type="Pfam" id="PF00857"/>
    </source>
</evidence>
<dbReference type="OrthoDB" id="3341310at2759"/>
<dbReference type="GO" id="GO:0019358">
    <property type="term" value="P:nicotinate nucleotide salvage"/>
    <property type="evidence" value="ECO:0007669"/>
    <property type="project" value="EnsemblFungi"/>
</dbReference>
<dbReference type="Pfam" id="PF00857">
    <property type="entry name" value="Isochorismatase"/>
    <property type="match status" value="1"/>
</dbReference>
<dbReference type="GO" id="GO:0005777">
    <property type="term" value="C:peroxisome"/>
    <property type="evidence" value="ECO:0007669"/>
    <property type="project" value="EnsemblFungi"/>
</dbReference>
<sequence>MVKSALVVIDLQEDFLPPSGSLAVEDGRSIVDGIVELLDLAKFPWTFVAATHDWHPKDHILFASQHKAEPYSQVQLPHPLGQKTSTGLVETREFTVWPDHCVQNTPGASLEPRFDKAFHNLQHEVLIANTQKGYLKDREYYLCLSDCWKTHHTELEALLKEAGISHVVLVGLAYDFCVLHSAIDFVQCGFTTYVVSDLSRSVFPEKKTETDGLYADAGVVVLHSALDLPRELFE</sequence>
<evidence type="ECO:0000256" key="3">
    <source>
        <dbReference type="ARBA" id="ARBA00022723"/>
    </source>
</evidence>
<organism evidence="9 10">
    <name type="scientific">Metschnikowia bicuspidata var. bicuspidata NRRL YB-4993</name>
    <dbReference type="NCBI Taxonomy" id="869754"/>
    <lineage>
        <taxon>Eukaryota</taxon>
        <taxon>Fungi</taxon>
        <taxon>Dikarya</taxon>
        <taxon>Ascomycota</taxon>
        <taxon>Saccharomycotina</taxon>
        <taxon>Pichiomycetes</taxon>
        <taxon>Metschnikowiaceae</taxon>
        <taxon>Metschnikowia</taxon>
    </lineage>
</organism>
<evidence type="ECO:0000256" key="4">
    <source>
        <dbReference type="ARBA" id="ARBA00022801"/>
    </source>
</evidence>
<comment type="caution">
    <text evidence="9">The sequence shown here is derived from an EMBL/GenBank/DDBJ whole genome shotgun (WGS) entry which is preliminary data.</text>
</comment>
<dbReference type="PANTHER" id="PTHR11080:SF2">
    <property type="entry name" value="LD05707P"/>
    <property type="match status" value="1"/>
</dbReference>
<dbReference type="GO" id="GO:0008936">
    <property type="term" value="F:nicotinamidase activity"/>
    <property type="evidence" value="ECO:0007669"/>
    <property type="project" value="UniProtKB-EC"/>
</dbReference>
<dbReference type="GeneID" id="30031903"/>
<accession>A0A1A0H8S6</accession>
<evidence type="ECO:0000256" key="7">
    <source>
        <dbReference type="ARBA" id="ARBA00043224"/>
    </source>
</evidence>
<keyword evidence="3" id="KW-0479">Metal-binding</keyword>
<dbReference type="EMBL" id="LXTC01000004">
    <property type="protein sequence ID" value="OBA20288.1"/>
    <property type="molecule type" value="Genomic_DNA"/>
</dbReference>
<evidence type="ECO:0000313" key="9">
    <source>
        <dbReference type="EMBL" id="OBA20288.1"/>
    </source>
</evidence>
<keyword evidence="2" id="KW-0662">Pyridine nucleotide biosynthesis</keyword>
<dbReference type="GO" id="GO:0031509">
    <property type="term" value="P:subtelomeric heterochromatin formation"/>
    <property type="evidence" value="ECO:0007669"/>
    <property type="project" value="EnsemblFungi"/>
</dbReference>
<evidence type="ECO:0000256" key="6">
    <source>
        <dbReference type="ARBA" id="ARBA00039017"/>
    </source>
</evidence>
<dbReference type="Gene3D" id="3.40.50.850">
    <property type="entry name" value="Isochorismatase-like"/>
    <property type="match status" value="1"/>
</dbReference>
<gene>
    <name evidence="9" type="ORF">METBIDRAFT_78719</name>
</gene>
<dbReference type="EC" id="3.5.1.19" evidence="6"/>
<evidence type="ECO:0000313" key="10">
    <source>
        <dbReference type="Proteomes" id="UP000092555"/>
    </source>
</evidence>
<dbReference type="GO" id="GO:0005634">
    <property type="term" value="C:nucleus"/>
    <property type="evidence" value="ECO:0007669"/>
    <property type="project" value="EnsemblFungi"/>
</dbReference>
<dbReference type="InterPro" id="IPR036380">
    <property type="entry name" value="Isochorismatase-like_sf"/>
</dbReference>
<proteinExistence type="inferred from homology"/>
<evidence type="ECO:0000256" key="1">
    <source>
        <dbReference type="ARBA" id="ARBA00006336"/>
    </source>
</evidence>
<dbReference type="GO" id="GO:0046872">
    <property type="term" value="F:metal ion binding"/>
    <property type="evidence" value="ECO:0007669"/>
    <property type="project" value="UniProtKB-KW"/>
</dbReference>
<dbReference type="GO" id="GO:1904524">
    <property type="term" value="P:negative regulation of DNA amplification"/>
    <property type="evidence" value="ECO:0007669"/>
    <property type="project" value="EnsemblFungi"/>
</dbReference>
<reference evidence="9 10" key="1">
    <citation type="submission" date="2016-05" db="EMBL/GenBank/DDBJ databases">
        <title>Comparative genomics of biotechnologically important yeasts.</title>
        <authorList>
            <consortium name="DOE Joint Genome Institute"/>
            <person name="Riley R."/>
            <person name="Haridas S."/>
            <person name="Wolfe K.H."/>
            <person name="Lopes M.R."/>
            <person name="Hittinger C.T."/>
            <person name="Goker M."/>
            <person name="Salamov A."/>
            <person name="Wisecaver J."/>
            <person name="Long T.M."/>
            <person name="Aerts A.L."/>
            <person name="Barry K."/>
            <person name="Choi C."/>
            <person name="Clum A."/>
            <person name="Coughlan A.Y."/>
            <person name="Deshpande S."/>
            <person name="Douglass A.P."/>
            <person name="Hanson S.J."/>
            <person name="Klenk H.-P."/>
            <person name="LaButti K."/>
            <person name="Lapidus A."/>
            <person name="Lindquist E."/>
            <person name="Lipzen A."/>
            <person name="Meier-kolthoff J.P."/>
            <person name="Ohm R.A."/>
            <person name="Otillar R.P."/>
            <person name="Pangilinan J."/>
            <person name="Peng Y."/>
            <person name="Rokas A."/>
            <person name="Rosa C.A."/>
            <person name="Scheuner C."/>
            <person name="Sibirny A.A."/>
            <person name="Slot J.C."/>
            <person name="Stielow J.B."/>
            <person name="Sun H."/>
            <person name="Kurtzman C.P."/>
            <person name="Blackwell M."/>
            <person name="Grigoriev I.V."/>
            <person name="Jeffries T.W."/>
        </authorList>
    </citation>
    <scope>NUCLEOTIDE SEQUENCE [LARGE SCALE GENOMIC DNA]</scope>
    <source>
        <strain evidence="9 10">NRRL YB-4993</strain>
    </source>
</reference>